<dbReference type="Pfam" id="PF00561">
    <property type="entry name" value="Abhydrolase_1"/>
    <property type="match status" value="1"/>
</dbReference>
<evidence type="ECO:0000313" key="2">
    <source>
        <dbReference type="EMBL" id="PPJ22858.1"/>
    </source>
</evidence>
<dbReference type="InterPro" id="IPR029058">
    <property type="entry name" value="AB_hydrolase_fold"/>
</dbReference>
<dbReference type="InterPro" id="IPR000073">
    <property type="entry name" value="AB_hydrolase_1"/>
</dbReference>
<sequence length="135" mass="14947">MSSERWRCTVRVRWVSRSRSGWSEGFTAEETTRWVTVDGVKLRYRGGFRCAAGAVARFRRRGSGWANFGANLEALAPHFRCLVLDQPGFGASERPETYDGNYLRIAVDAVLGLLDELGIDTAHLLGNSVGRSIAP</sequence>
<comment type="caution">
    <text evidence="2">The sequence shown here is derived from an EMBL/GenBank/DDBJ whole genome shotgun (WGS) entry which is preliminary data.</text>
</comment>
<reference evidence="2 3" key="1">
    <citation type="submission" date="2018-02" db="EMBL/GenBank/DDBJ databases">
        <title>8 Nocardia nova and 1 Nocardia cyriacigeorgica strain used for evolution to TMP-SMX.</title>
        <authorList>
            <person name="Mehta H."/>
            <person name="Weng J."/>
            <person name="Shamoo Y."/>
        </authorList>
    </citation>
    <scope>NUCLEOTIDE SEQUENCE [LARGE SCALE GENOMIC DNA]</scope>
    <source>
        <strain evidence="2 3">BAA2227</strain>
    </source>
</reference>
<protein>
    <recommendedName>
        <fullName evidence="1">AB hydrolase-1 domain-containing protein</fullName>
    </recommendedName>
</protein>
<keyword evidence="3" id="KW-1185">Reference proteome</keyword>
<dbReference type="AlphaFoldDB" id="A0A2S5ZXW8"/>
<evidence type="ECO:0000313" key="3">
    <source>
        <dbReference type="Proteomes" id="UP000238356"/>
    </source>
</evidence>
<dbReference type="GO" id="GO:0003824">
    <property type="term" value="F:catalytic activity"/>
    <property type="evidence" value="ECO:0007669"/>
    <property type="project" value="UniProtKB-ARBA"/>
</dbReference>
<proteinExistence type="predicted"/>
<dbReference type="EMBL" id="PSZD01000027">
    <property type="protein sequence ID" value="PPJ22858.1"/>
    <property type="molecule type" value="Genomic_DNA"/>
</dbReference>
<name>A0A2S5ZXW8_9NOCA</name>
<dbReference type="Gene3D" id="3.40.50.1820">
    <property type="entry name" value="alpha/beta hydrolase"/>
    <property type="match status" value="1"/>
</dbReference>
<evidence type="ECO:0000259" key="1">
    <source>
        <dbReference type="Pfam" id="PF00561"/>
    </source>
</evidence>
<dbReference type="Proteomes" id="UP000238356">
    <property type="component" value="Unassembled WGS sequence"/>
</dbReference>
<organism evidence="2 3">
    <name type="scientific">Nocardia nova</name>
    <dbReference type="NCBI Taxonomy" id="37330"/>
    <lineage>
        <taxon>Bacteria</taxon>
        <taxon>Bacillati</taxon>
        <taxon>Actinomycetota</taxon>
        <taxon>Actinomycetes</taxon>
        <taxon>Mycobacteriales</taxon>
        <taxon>Nocardiaceae</taxon>
        <taxon>Nocardia</taxon>
    </lineage>
</organism>
<accession>A0A2S5ZXW8</accession>
<gene>
    <name evidence="2" type="ORF">C5F51_30190</name>
</gene>
<feature type="domain" description="AB hydrolase-1" evidence="1">
    <location>
        <begin position="65"/>
        <end position="130"/>
    </location>
</feature>
<dbReference type="SUPFAM" id="SSF53474">
    <property type="entry name" value="alpha/beta-Hydrolases"/>
    <property type="match status" value="1"/>
</dbReference>